<protein>
    <submittedName>
        <fullName evidence="2">Uncharacterized protein</fullName>
    </submittedName>
</protein>
<gene>
    <name evidence="2" type="ORF">CCHLO57077_00019148</name>
</gene>
<keyword evidence="1" id="KW-0812">Transmembrane</keyword>
<name>A0AA35LZT6_9HYPO</name>
<comment type="caution">
    <text evidence="2">The sequence shown here is derived from an EMBL/GenBank/DDBJ whole genome shotgun (WGS) entry which is preliminary data.</text>
</comment>
<proteinExistence type="predicted"/>
<evidence type="ECO:0000313" key="3">
    <source>
        <dbReference type="Proteomes" id="UP001160390"/>
    </source>
</evidence>
<keyword evidence="3" id="KW-1185">Reference proteome</keyword>
<evidence type="ECO:0000313" key="2">
    <source>
        <dbReference type="EMBL" id="CAI6087895.1"/>
    </source>
</evidence>
<sequence length="82" mass="9057">MSGTSWSWHSSSTIITWVCLAVMFITYIVQQSPKNRVFLVDALTHRIGRLAALGAACSGITYAITLYYIPLFYAFVHGASPL</sequence>
<feature type="transmembrane region" description="Helical" evidence="1">
    <location>
        <begin position="50"/>
        <end position="76"/>
    </location>
</feature>
<dbReference type="InterPro" id="IPR036259">
    <property type="entry name" value="MFS_trans_sf"/>
</dbReference>
<feature type="transmembrane region" description="Helical" evidence="1">
    <location>
        <begin position="6"/>
        <end position="29"/>
    </location>
</feature>
<dbReference type="SUPFAM" id="SSF103473">
    <property type="entry name" value="MFS general substrate transporter"/>
    <property type="match status" value="1"/>
</dbReference>
<evidence type="ECO:0000256" key="1">
    <source>
        <dbReference type="SAM" id="Phobius"/>
    </source>
</evidence>
<organism evidence="2 3">
    <name type="scientific">Clonostachys chloroleuca</name>
    <dbReference type="NCBI Taxonomy" id="1926264"/>
    <lineage>
        <taxon>Eukaryota</taxon>
        <taxon>Fungi</taxon>
        <taxon>Dikarya</taxon>
        <taxon>Ascomycota</taxon>
        <taxon>Pezizomycotina</taxon>
        <taxon>Sordariomycetes</taxon>
        <taxon>Hypocreomycetidae</taxon>
        <taxon>Hypocreales</taxon>
        <taxon>Bionectriaceae</taxon>
        <taxon>Clonostachys</taxon>
    </lineage>
</organism>
<dbReference type="EMBL" id="CABFNP030000803">
    <property type="protein sequence ID" value="CAI6087895.1"/>
    <property type="molecule type" value="Genomic_DNA"/>
</dbReference>
<keyword evidence="1" id="KW-0472">Membrane</keyword>
<reference evidence="2" key="1">
    <citation type="submission" date="2023-01" db="EMBL/GenBank/DDBJ databases">
        <authorList>
            <person name="Piombo E."/>
        </authorList>
    </citation>
    <scope>NUCLEOTIDE SEQUENCE</scope>
</reference>
<dbReference type="AlphaFoldDB" id="A0AA35LZT6"/>
<dbReference type="Proteomes" id="UP001160390">
    <property type="component" value="Unassembled WGS sequence"/>
</dbReference>
<keyword evidence="1" id="KW-1133">Transmembrane helix</keyword>
<accession>A0AA35LZT6</accession>